<dbReference type="STRING" id="2010991.A0A3M2SMG7"/>
<dbReference type="AlphaFoldDB" id="A0A3M2SMG7"/>
<dbReference type="OrthoDB" id="4688861at2759"/>
<organism evidence="1 2">
    <name type="scientific">Fusarium kuroshium</name>
    <dbReference type="NCBI Taxonomy" id="2010991"/>
    <lineage>
        <taxon>Eukaryota</taxon>
        <taxon>Fungi</taxon>
        <taxon>Dikarya</taxon>
        <taxon>Ascomycota</taxon>
        <taxon>Pezizomycotina</taxon>
        <taxon>Sordariomycetes</taxon>
        <taxon>Hypocreomycetidae</taxon>
        <taxon>Hypocreales</taxon>
        <taxon>Nectriaceae</taxon>
        <taxon>Fusarium</taxon>
        <taxon>Fusarium solani species complex</taxon>
    </lineage>
</organism>
<gene>
    <name evidence="1" type="ORF">CDV36_001998</name>
</gene>
<keyword evidence="2" id="KW-1185">Reference proteome</keyword>
<dbReference type="EMBL" id="NKUJ01000020">
    <property type="protein sequence ID" value="RMJ18332.1"/>
    <property type="molecule type" value="Genomic_DNA"/>
</dbReference>
<sequence length="247" mass="29047">MESWELLPEELRLTILEMLARDAASEDETEFSRYPMTQYSLVCRDWQIVFERYLYRHLTLGRTSLWDFGQIVCRQRRFVEHIKVIVDMETYVCLACTRFDALYLARENMRVSDTLMHLFHILSRWRPGFDCQRDITLEITGYPRTTDGCVRITPDLLRPLRRSSLDDPQIPPEHLNARYQRDNLGIRLDADFGQGLAQVGVVRKLVVPQKSRHRLSRVIEPMIQSLPNLYHKTVVHDDDALDIVAES</sequence>
<comment type="caution">
    <text evidence="1">The sequence shown here is derived from an EMBL/GenBank/DDBJ whole genome shotgun (WGS) entry which is preliminary data.</text>
</comment>
<accession>A0A3M2SMG7</accession>
<protein>
    <submittedName>
        <fullName evidence="1">Uncharacterized protein</fullName>
    </submittedName>
</protein>
<name>A0A3M2SMG7_9HYPO</name>
<evidence type="ECO:0000313" key="1">
    <source>
        <dbReference type="EMBL" id="RMJ18332.1"/>
    </source>
</evidence>
<proteinExistence type="predicted"/>
<evidence type="ECO:0000313" key="2">
    <source>
        <dbReference type="Proteomes" id="UP000277212"/>
    </source>
</evidence>
<dbReference type="Proteomes" id="UP000277212">
    <property type="component" value="Unassembled WGS sequence"/>
</dbReference>
<reference evidence="1 2" key="1">
    <citation type="submission" date="2017-06" db="EMBL/GenBank/DDBJ databases">
        <title>Comparative genomic analysis of Ambrosia Fusariam Clade fungi.</title>
        <authorList>
            <person name="Stajich J.E."/>
            <person name="Carrillo J."/>
            <person name="Kijimoto T."/>
            <person name="Eskalen A."/>
            <person name="O'Donnell K."/>
            <person name="Kasson M."/>
        </authorList>
    </citation>
    <scope>NUCLEOTIDE SEQUENCE [LARGE SCALE GENOMIC DNA]</scope>
    <source>
        <strain evidence="1">UCR3666</strain>
    </source>
</reference>